<keyword evidence="2" id="KW-1185">Reference proteome</keyword>
<sequence length="81" mass="9326">MCRRWPVDWSKAWRAEKVLRFTGEAGAIQRDSRLLLGYQCDIHLPVFEGLDDTAVQCLPYKVVAMQLHYGEVPQRDTTAAF</sequence>
<reference evidence="1 2" key="1">
    <citation type="submission" date="2016-02" db="EMBL/GenBank/DDBJ databases">
        <title>Genome analysis of coral dinoflagellate symbionts highlights evolutionary adaptations to a symbiotic lifestyle.</title>
        <authorList>
            <person name="Aranda M."/>
            <person name="Li Y."/>
            <person name="Liew Y.J."/>
            <person name="Baumgarten S."/>
            <person name="Simakov O."/>
            <person name="Wilson M."/>
            <person name="Piel J."/>
            <person name="Ashoor H."/>
            <person name="Bougouffa S."/>
            <person name="Bajic V.B."/>
            <person name="Ryu T."/>
            <person name="Ravasi T."/>
            <person name="Bayer T."/>
            <person name="Micklem G."/>
            <person name="Kim H."/>
            <person name="Bhak J."/>
            <person name="Lajeunesse T.C."/>
            <person name="Voolstra C.R."/>
        </authorList>
    </citation>
    <scope>NUCLEOTIDE SEQUENCE [LARGE SCALE GENOMIC DNA]</scope>
    <source>
        <strain evidence="1 2">CCMP2467</strain>
    </source>
</reference>
<protein>
    <submittedName>
        <fullName evidence="1">Uncharacterized protein</fullName>
    </submittedName>
</protein>
<accession>A0A1Q9EQ35</accession>
<dbReference type="AlphaFoldDB" id="A0A1Q9EQ35"/>
<evidence type="ECO:0000313" key="1">
    <source>
        <dbReference type="EMBL" id="OLQ09498.1"/>
    </source>
</evidence>
<evidence type="ECO:0000313" key="2">
    <source>
        <dbReference type="Proteomes" id="UP000186817"/>
    </source>
</evidence>
<name>A0A1Q9EQ35_SYMMI</name>
<dbReference type="Proteomes" id="UP000186817">
    <property type="component" value="Unassembled WGS sequence"/>
</dbReference>
<gene>
    <name evidence="1" type="ORF">AK812_SmicGene6826</name>
</gene>
<comment type="caution">
    <text evidence="1">The sequence shown here is derived from an EMBL/GenBank/DDBJ whole genome shotgun (WGS) entry which is preliminary data.</text>
</comment>
<proteinExistence type="predicted"/>
<dbReference type="EMBL" id="LSRX01000095">
    <property type="protein sequence ID" value="OLQ09498.1"/>
    <property type="molecule type" value="Genomic_DNA"/>
</dbReference>
<organism evidence="1 2">
    <name type="scientific">Symbiodinium microadriaticum</name>
    <name type="common">Dinoflagellate</name>
    <name type="synonym">Zooxanthella microadriatica</name>
    <dbReference type="NCBI Taxonomy" id="2951"/>
    <lineage>
        <taxon>Eukaryota</taxon>
        <taxon>Sar</taxon>
        <taxon>Alveolata</taxon>
        <taxon>Dinophyceae</taxon>
        <taxon>Suessiales</taxon>
        <taxon>Symbiodiniaceae</taxon>
        <taxon>Symbiodinium</taxon>
    </lineage>
</organism>